<evidence type="ECO:0000313" key="10">
    <source>
        <dbReference type="Proteomes" id="UP000250369"/>
    </source>
</evidence>
<feature type="transmembrane region" description="Helical" evidence="7">
    <location>
        <begin position="108"/>
        <end position="128"/>
    </location>
</feature>
<feature type="transmembrane region" description="Helical" evidence="7">
    <location>
        <begin position="140"/>
        <end position="160"/>
    </location>
</feature>
<dbReference type="SUPFAM" id="SSF161098">
    <property type="entry name" value="MetI-like"/>
    <property type="match status" value="1"/>
</dbReference>
<evidence type="ECO:0000256" key="1">
    <source>
        <dbReference type="ARBA" id="ARBA00004651"/>
    </source>
</evidence>
<evidence type="ECO:0000256" key="5">
    <source>
        <dbReference type="ARBA" id="ARBA00022989"/>
    </source>
</evidence>
<feature type="transmembrane region" description="Helical" evidence="7">
    <location>
        <begin position="256"/>
        <end position="276"/>
    </location>
</feature>
<reference evidence="9 10" key="1">
    <citation type="journal article" date="2009" name="Int. J. Syst. Evol. Microbiol.">
        <title>Paenibacillus contaminans sp. nov., isolated from a contaminated laboratory plate.</title>
        <authorList>
            <person name="Chou J.H."/>
            <person name="Lee J.H."/>
            <person name="Lin M.C."/>
            <person name="Chang P.S."/>
            <person name="Arun A.B."/>
            <person name="Young C.C."/>
            <person name="Chen W.M."/>
        </authorList>
    </citation>
    <scope>NUCLEOTIDE SEQUENCE [LARGE SCALE GENOMIC DNA]</scope>
    <source>
        <strain evidence="9 10">CKOBP-6</strain>
    </source>
</reference>
<evidence type="ECO:0000256" key="4">
    <source>
        <dbReference type="ARBA" id="ARBA00022692"/>
    </source>
</evidence>
<evidence type="ECO:0000256" key="7">
    <source>
        <dbReference type="RuleBase" id="RU363032"/>
    </source>
</evidence>
<keyword evidence="5 7" id="KW-1133">Transmembrane helix</keyword>
<protein>
    <submittedName>
        <fullName evidence="9">Carbohydrate ABC transporter permease</fullName>
    </submittedName>
</protein>
<accession>A0A329MII5</accession>
<evidence type="ECO:0000313" key="9">
    <source>
        <dbReference type="EMBL" id="RAV19645.1"/>
    </source>
</evidence>
<comment type="similarity">
    <text evidence="7">Belongs to the binding-protein-dependent transport system permease family.</text>
</comment>
<organism evidence="9 10">
    <name type="scientific">Paenibacillus contaminans</name>
    <dbReference type="NCBI Taxonomy" id="450362"/>
    <lineage>
        <taxon>Bacteria</taxon>
        <taxon>Bacillati</taxon>
        <taxon>Bacillota</taxon>
        <taxon>Bacilli</taxon>
        <taxon>Bacillales</taxon>
        <taxon>Paenibacillaceae</taxon>
        <taxon>Paenibacillus</taxon>
    </lineage>
</organism>
<dbReference type="PANTHER" id="PTHR43744:SF9">
    <property type="entry name" value="POLYGALACTURONAN_RHAMNOGALACTURONAN TRANSPORT SYSTEM PERMEASE PROTEIN YTCP"/>
    <property type="match status" value="1"/>
</dbReference>
<dbReference type="CDD" id="cd06261">
    <property type="entry name" value="TM_PBP2"/>
    <property type="match status" value="1"/>
</dbReference>
<feature type="transmembrane region" description="Helical" evidence="7">
    <location>
        <begin position="75"/>
        <end position="96"/>
    </location>
</feature>
<dbReference type="GO" id="GO:0055085">
    <property type="term" value="P:transmembrane transport"/>
    <property type="evidence" value="ECO:0007669"/>
    <property type="project" value="InterPro"/>
</dbReference>
<dbReference type="Gene3D" id="1.10.3720.10">
    <property type="entry name" value="MetI-like"/>
    <property type="match status" value="1"/>
</dbReference>
<comment type="caution">
    <text evidence="9">The sequence shown here is derived from an EMBL/GenBank/DDBJ whole genome shotgun (WGS) entry which is preliminary data.</text>
</comment>
<dbReference type="InterPro" id="IPR035906">
    <property type="entry name" value="MetI-like_sf"/>
</dbReference>
<dbReference type="EMBL" id="QMFB01000011">
    <property type="protein sequence ID" value="RAV19645.1"/>
    <property type="molecule type" value="Genomic_DNA"/>
</dbReference>
<gene>
    <name evidence="9" type="ORF">DQG23_19475</name>
</gene>
<keyword evidence="10" id="KW-1185">Reference proteome</keyword>
<dbReference type="OrthoDB" id="2665012at2"/>
<name>A0A329MII5_9BACL</name>
<sequence length="291" mass="32659">MPTYRTDRYFQLFNSLMLVFVSLSMLAPLIHLAAVSFSSQKYVGAKLVYFWPRDFNIEVYKTIFATDSLWRALGVSVYITVFGTIIALLFTSTMAFALSRPNMPYRSLVLKGIIVTFVFSAPLIPSYLLVRSLYMDNTLWALMIPGALTAFNVIIMKTFFQGISAELFDAAKIDGCNEWSIYGRIAIPMSTPVIATIALFHAVGQWNSYFGALIYIRTKTLMPIQVVLRNLVIEDNLTSLPQLTTVDLARAATPEMMKAGIILFGTVPILIIYPFLQKYFVKGAMLGSLKE</sequence>
<comment type="subcellular location">
    <subcellularLocation>
        <location evidence="1 7">Cell membrane</location>
        <topology evidence="1 7">Multi-pass membrane protein</topology>
    </subcellularLocation>
</comment>
<dbReference type="PANTHER" id="PTHR43744">
    <property type="entry name" value="ABC TRANSPORTER PERMEASE PROTEIN MG189-RELATED-RELATED"/>
    <property type="match status" value="1"/>
</dbReference>
<dbReference type="GO" id="GO:0005886">
    <property type="term" value="C:plasma membrane"/>
    <property type="evidence" value="ECO:0007669"/>
    <property type="project" value="UniProtKB-SubCell"/>
</dbReference>
<feature type="transmembrane region" description="Helical" evidence="7">
    <location>
        <begin position="12"/>
        <end position="34"/>
    </location>
</feature>
<evidence type="ECO:0000259" key="8">
    <source>
        <dbReference type="PROSITE" id="PS50928"/>
    </source>
</evidence>
<dbReference type="InterPro" id="IPR000515">
    <property type="entry name" value="MetI-like"/>
</dbReference>
<dbReference type="Proteomes" id="UP000250369">
    <property type="component" value="Unassembled WGS sequence"/>
</dbReference>
<dbReference type="Pfam" id="PF00528">
    <property type="entry name" value="BPD_transp_1"/>
    <property type="match status" value="1"/>
</dbReference>
<keyword evidence="4 7" id="KW-0812">Transmembrane</keyword>
<keyword evidence="3" id="KW-1003">Cell membrane</keyword>
<evidence type="ECO:0000256" key="6">
    <source>
        <dbReference type="ARBA" id="ARBA00023136"/>
    </source>
</evidence>
<keyword evidence="6 7" id="KW-0472">Membrane</keyword>
<dbReference type="AlphaFoldDB" id="A0A329MII5"/>
<keyword evidence="2 7" id="KW-0813">Transport</keyword>
<proteinExistence type="inferred from homology"/>
<feature type="domain" description="ABC transmembrane type-1" evidence="8">
    <location>
        <begin position="73"/>
        <end position="274"/>
    </location>
</feature>
<evidence type="ECO:0000256" key="3">
    <source>
        <dbReference type="ARBA" id="ARBA00022475"/>
    </source>
</evidence>
<evidence type="ECO:0000256" key="2">
    <source>
        <dbReference type="ARBA" id="ARBA00022448"/>
    </source>
</evidence>
<dbReference type="RefSeq" id="WP_113032550.1">
    <property type="nucleotide sequence ID" value="NZ_QMFB01000011.1"/>
</dbReference>
<feature type="transmembrane region" description="Helical" evidence="7">
    <location>
        <begin position="181"/>
        <end position="203"/>
    </location>
</feature>
<dbReference type="PROSITE" id="PS50928">
    <property type="entry name" value="ABC_TM1"/>
    <property type="match status" value="1"/>
</dbReference>